<keyword evidence="1" id="KW-1015">Disulfide bond</keyword>
<evidence type="ECO:0000313" key="6">
    <source>
        <dbReference type="Proteomes" id="UP001159641"/>
    </source>
</evidence>
<evidence type="ECO:0000256" key="3">
    <source>
        <dbReference type="SAM" id="MobiDB-lite"/>
    </source>
</evidence>
<gene>
    <name evidence="5" type="ORF">J1605_011784</name>
</gene>
<feature type="domain" description="Ig-like" evidence="4">
    <location>
        <begin position="366"/>
        <end position="460"/>
    </location>
</feature>
<organism evidence="5 6">
    <name type="scientific">Eschrichtius robustus</name>
    <name type="common">California gray whale</name>
    <name type="synonym">Eschrichtius gibbosus</name>
    <dbReference type="NCBI Taxonomy" id="9764"/>
    <lineage>
        <taxon>Eukaryota</taxon>
        <taxon>Metazoa</taxon>
        <taxon>Chordata</taxon>
        <taxon>Craniata</taxon>
        <taxon>Vertebrata</taxon>
        <taxon>Euteleostomi</taxon>
        <taxon>Mammalia</taxon>
        <taxon>Eutheria</taxon>
        <taxon>Laurasiatheria</taxon>
        <taxon>Artiodactyla</taxon>
        <taxon>Whippomorpha</taxon>
        <taxon>Cetacea</taxon>
        <taxon>Mysticeti</taxon>
        <taxon>Eschrichtiidae</taxon>
        <taxon>Eschrichtius</taxon>
    </lineage>
</organism>
<accession>A0AB34GKS1</accession>
<dbReference type="Pfam" id="PF08205">
    <property type="entry name" value="C2-set_2"/>
    <property type="match status" value="1"/>
</dbReference>
<dbReference type="AlphaFoldDB" id="A0AB34GKS1"/>
<dbReference type="FunFam" id="2.60.40.10:FF:001836">
    <property type="entry name" value="Immunoglobulin heavy constant mu"/>
    <property type="match status" value="1"/>
</dbReference>
<feature type="region of interest" description="Disordered" evidence="3">
    <location>
        <begin position="267"/>
        <end position="289"/>
    </location>
</feature>
<dbReference type="SMART" id="SM00407">
    <property type="entry name" value="IGc1"/>
    <property type="match status" value="3"/>
</dbReference>
<feature type="region of interest" description="Disordered" evidence="3">
    <location>
        <begin position="135"/>
        <end position="221"/>
    </location>
</feature>
<sequence length="593" mass="62088">MAELERTPGLVSQRSLSWGPCVRPRGRRHEPHSFGMKHNWSPSAPTLFPLVSCVSALSDENPVALGCLARDFLPSSISFSWSYQNDSGVSGQSIQSFPAILREGKYTASSQVLLPPSSIPQGSKEHLLCRVQHTSGNKSMRVPLPAPPPKYTVHSDPHVLTASLTSASKRTPPPTVSSATSRSEGSAPALTTPRTPVLPTSRTQTEARMPENPKDPCRECRNHTQPPRVYLLRPPLQDLWLQGEANFTCLAVGGDLQAARLSWEVAGQPQSGHKEEEATEHTNGSWSRSSHLALSRASWAKGMPVTCTLSGPGLQSPPAAPLATSFHQGTPGGGTQRPPAARLLPMPPARSVTGLLTAEASAPSKPAVRVLTVPGPLPPAEAAPWLLCEVSDFSPPGVLLTWLEGRREVDPSWSATAHPAAQPGNSSFHTWSVLRVPAFPGRAAATYTCVVRHEASRTLLGTSWSLDAGGESRGLGASFRAGRRRRAGGGGAAPEEPGSGDEAAACLESALPGPGGSGRPASGPPGASPVHTPPLALATGTPRRGEDARTAALTQTGLAAVASCWAVPPLVLQGPPESGFTPARLPVPQQVSS</sequence>
<feature type="region of interest" description="Disordered" evidence="3">
    <location>
        <begin position="570"/>
        <end position="593"/>
    </location>
</feature>
<name>A0AB34GKS1_ESCRO</name>
<dbReference type="InterPro" id="IPR003006">
    <property type="entry name" value="Ig/MHC_CS"/>
</dbReference>
<feature type="region of interest" description="Disordered" evidence="3">
    <location>
        <begin position="464"/>
        <end position="548"/>
    </location>
</feature>
<keyword evidence="2" id="KW-0393">Immunoglobulin domain</keyword>
<dbReference type="SUPFAM" id="SSF48726">
    <property type="entry name" value="Immunoglobulin"/>
    <property type="match status" value="3"/>
</dbReference>
<keyword evidence="6" id="KW-1185">Reference proteome</keyword>
<feature type="domain" description="Ig-like" evidence="4">
    <location>
        <begin position="45"/>
        <end position="145"/>
    </location>
</feature>
<evidence type="ECO:0000259" key="4">
    <source>
        <dbReference type="PROSITE" id="PS50835"/>
    </source>
</evidence>
<protein>
    <recommendedName>
        <fullName evidence="4">Ig-like domain-containing protein</fullName>
    </recommendedName>
</protein>
<feature type="compositionally biased region" description="Basic and acidic residues" evidence="3">
    <location>
        <begin position="208"/>
        <end position="221"/>
    </location>
</feature>
<comment type="caution">
    <text evidence="5">The sequence shown here is derived from an EMBL/GenBank/DDBJ whole genome shotgun (WGS) entry which is preliminary data.</text>
</comment>
<dbReference type="InterPro" id="IPR003597">
    <property type="entry name" value="Ig_C1-set"/>
</dbReference>
<dbReference type="InterPro" id="IPR013783">
    <property type="entry name" value="Ig-like_fold"/>
</dbReference>
<evidence type="ECO:0000256" key="1">
    <source>
        <dbReference type="ARBA" id="ARBA00023157"/>
    </source>
</evidence>
<dbReference type="InterPro" id="IPR013162">
    <property type="entry name" value="CD80_C2-set"/>
</dbReference>
<dbReference type="InterPro" id="IPR007110">
    <property type="entry name" value="Ig-like_dom"/>
</dbReference>
<dbReference type="Gene3D" id="2.60.40.10">
    <property type="entry name" value="Immunoglobulins"/>
    <property type="match status" value="3"/>
</dbReference>
<evidence type="ECO:0000313" key="5">
    <source>
        <dbReference type="EMBL" id="KAJ8780181.1"/>
    </source>
</evidence>
<reference evidence="5 6" key="1">
    <citation type="submission" date="2022-11" db="EMBL/GenBank/DDBJ databases">
        <title>Whole genome sequence of Eschrichtius robustus ER-17-0199.</title>
        <authorList>
            <person name="Bruniche-Olsen A."/>
            <person name="Black A.N."/>
            <person name="Fields C.J."/>
            <person name="Walden K."/>
            <person name="Dewoody J.A."/>
        </authorList>
    </citation>
    <scope>NUCLEOTIDE SEQUENCE [LARGE SCALE GENOMIC DNA]</scope>
    <source>
        <strain evidence="5">ER-17-0199</strain>
        <tissue evidence="5">Blubber</tissue>
    </source>
</reference>
<dbReference type="Pfam" id="PF07654">
    <property type="entry name" value="C1-set"/>
    <property type="match status" value="2"/>
</dbReference>
<proteinExistence type="predicted"/>
<dbReference type="PANTHER" id="PTHR23411">
    <property type="entry name" value="TAPASIN"/>
    <property type="match status" value="1"/>
</dbReference>
<feature type="domain" description="Ig-like" evidence="4">
    <location>
        <begin position="227"/>
        <end position="323"/>
    </location>
</feature>
<dbReference type="EMBL" id="JAIQCJ010002164">
    <property type="protein sequence ID" value="KAJ8780181.1"/>
    <property type="molecule type" value="Genomic_DNA"/>
</dbReference>
<feature type="compositionally biased region" description="Low complexity" evidence="3">
    <location>
        <begin position="493"/>
        <end position="512"/>
    </location>
</feature>
<dbReference type="InterPro" id="IPR036179">
    <property type="entry name" value="Ig-like_dom_sf"/>
</dbReference>
<dbReference type="PROSITE" id="PS00290">
    <property type="entry name" value="IG_MHC"/>
    <property type="match status" value="1"/>
</dbReference>
<dbReference type="PROSITE" id="PS50835">
    <property type="entry name" value="IG_LIKE"/>
    <property type="match status" value="3"/>
</dbReference>
<feature type="compositionally biased region" description="Polar residues" evidence="3">
    <location>
        <begin position="192"/>
        <end position="206"/>
    </location>
</feature>
<dbReference type="Proteomes" id="UP001159641">
    <property type="component" value="Unassembled WGS sequence"/>
</dbReference>
<evidence type="ECO:0000256" key="2">
    <source>
        <dbReference type="ARBA" id="ARBA00023319"/>
    </source>
</evidence>
<dbReference type="InterPro" id="IPR050380">
    <property type="entry name" value="Immune_Resp_Modulators"/>
</dbReference>